<accession>A0A9P5CHF1</accession>
<dbReference type="Proteomes" id="UP000801864">
    <property type="component" value="Unassembled WGS sequence"/>
</dbReference>
<comment type="caution">
    <text evidence="1">The sequence shown here is derived from an EMBL/GenBank/DDBJ whole genome shotgun (WGS) entry which is preliminary data.</text>
</comment>
<reference evidence="1 2" key="1">
    <citation type="submission" date="2018-06" db="EMBL/GenBank/DDBJ databases">
        <title>Genome analysis of cellulolytic fungus Trichoderma lentiforme CFAM-422.</title>
        <authorList>
            <person name="Steindorff A.S."/>
            <person name="Formighieri E.F."/>
            <person name="Midorikawa G.E.O."/>
            <person name="Tamietti M.S."/>
            <person name="Ramos E.Z."/>
            <person name="Silva A.S."/>
            <person name="Bon E.P.S."/>
            <person name="Mendes T.D."/>
            <person name="Damaso M.C.T."/>
            <person name="Favaro L.C.L."/>
        </authorList>
    </citation>
    <scope>NUCLEOTIDE SEQUENCE [LARGE SCALE GENOMIC DNA]</scope>
    <source>
        <strain evidence="1 2">CFAM-422</strain>
    </source>
</reference>
<keyword evidence="2" id="KW-1185">Reference proteome</keyword>
<gene>
    <name evidence="1" type="ORF">CFAM422_002730</name>
</gene>
<proteinExistence type="predicted"/>
<evidence type="ECO:0000313" key="1">
    <source>
        <dbReference type="EMBL" id="KAF3074613.1"/>
    </source>
</evidence>
<protein>
    <submittedName>
        <fullName evidence="1">Uncharacterized protein</fullName>
    </submittedName>
</protein>
<dbReference type="EMBL" id="QLNT01000004">
    <property type="protein sequence ID" value="KAF3074613.1"/>
    <property type="molecule type" value="Genomic_DNA"/>
</dbReference>
<evidence type="ECO:0000313" key="2">
    <source>
        <dbReference type="Proteomes" id="UP000801864"/>
    </source>
</evidence>
<sequence>MQFRLQHRPAPMTVSQCERQVPVKAPGSKCFFSMARRTAVRASGRPSKVSSLTSSATTLAIGRDAWCTASGAPRFEDPIELSLPCFWTWASRDQRLWPNQSHTRYERPQLELLPVV</sequence>
<dbReference type="AlphaFoldDB" id="A0A9P5CHF1"/>
<name>A0A9P5CHF1_9HYPO</name>
<organism evidence="1 2">
    <name type="scientific">Trichoderma lentiforme</name>
    <dbReference type="NCBI Taxonomy" id="1567552"/>
    <lineage>
        <taxon>Eukaryota</taxon>
        <taxon>Fungi</taxon>
        <taxon>Dikarya</taxon>
        <taxon>Ascomycota</taxon>
        <taxon>Pezizomycotina</taxon>
        <taxon>Sordariomycetes</taxon>
        <taxon>Hypocreomycetidae</taxon>
        <taxon>Hypocreales</taxon>
        <taxon>Hypocreaceae</taxon>
        <taxon>Trichoderma</taxon>
    </lineage>
</organism>